<dbReference type="AlphaFoldDB" id="A0A319E217"/>
<dbReference type="VEuPathDB" id="FungiDB:BO78DRAFT_434335"/>
<reference evidence="2 3" key="1">
    <citation type="submission" date="2018-02" db="EMBL/GenBank/DDBJ databases">
        <title>The genomes of Aspergillus section Nigri reveals drivers in fungal speciation.</title>
        <authorList>
            <consortium name="DOE Joint Genome Institute"/>
            <person name="Vesth T.C."/>
            <person name="Nybo J."/>
            <person name="Theobald S."/>
            <person name="Brandl J."/>
            <person name="Frisvad J.C."/>
            <person name="Nielsen K.F."/>
            <person name="Lyhne E.K."/>
            <person name="Kogle M.E."/>
            <person name="Kuo A."/>
            <person name="Riley R."/>
            <person name="Clum A."/>
            <person name="Nolan M."/>
            <person name="Lipzen A."/>
            <person name="Salamov A."/>
            <person name="Henrissat B."/>
            <person name="Wiebenga A."/>
            <person name="De vries R.P."/>
            <person name="Grigoriev I.V."/>
            <person name="Mortensen U.H."/>
            <person name="Andersen M.R."/>
            <person name="Baker S.E."/>
        </authorList>
    </citation>
    <scope>NUCLEOTIDE SEQUENCE [LARGE SCALE GENOMIC DNA]</scope>
    <source>
        <strain evidence="2 3">CBS 121057</strain>
    </source>
</reference>
<keyword evidence="3" id="KW-1185">Reference proteome</keyword>
<evidence type="ECO:0000256" key="1">
    <source>
        <dbReference type="SAM" id="MobiDB-lite"/>
    </source>
</evidence>
<gene>
    <name evidence="2" type="ORF">BO78DRAFT_434335</name>
</gene>
<proteinExistence type="predicted"/>
<dbReference type="Proteomes" id="UP000248423">
    <property type="component" value="Unassembled WGS sequence"/>
</dbReference>
<evidence type="ECO:0000313" key="3">
    <source>
        <dbReference type="Proteomes" id="UP000248423"/>
    </source>
</evidence>
<name>A0A319E217_ASPSB</name>
<feature type="region of interest" description="Disordered" evidence="1">
    <location>
        <begin position="272"/>
        <end position="298"/>
    </location>
</feature>
<sequence length="298" mass="34385">MSWNRTDGSDSLPSSKRRYICSLLKHVCAVFLSNWVEHEQLYVVSAYLYYHPPSEEDLGPNVYQNDSSKEIYDLLFKGTRYSFLPTTDLLSAMRQLMCTGSRGEHHMENKKDVTRYCREWRVCNYLIFCVVNSILDYAGPRGVHTGLAEAWDSLKPILCWQESSRKSIGNYRHGMIMWDTKRLASSRLRESFWAYRCMARLCGEHDPTKRPAEVKKNKEILLRIFKDALRSDTLENARPESQAIAVGVPAVCPDTISEELCEMKKTLTMMGGLSLGPRKSTNRNPKLEDRGLLRRTIR</sequence>
<organism evidence="2 3">
    <name type="scientific">Aspergillus sclerotiicarbonarius (strain CBS 121057 / IBT 28362)</name>
    <dbReference type="NCBI Taxonomy" id="1448318"/>
    <lineage>
        <taxon>Eukaryota</taxon>
        <taxon>Fungi</taxon>
        <taxon>Dikarya</taxon>
        <taxon>Ascomycota</taxon>
        <taxon>Pezizomycotina</taxon>
        <taxon>Eurotiomycetes</taxon>
        <taxon>Eurotiomycetidae</taxon>
        <taxon>Eurotiales</taxon>
        <taxon>Aspergillaceae</taxon>
        <taxon>Aspergillus</taxon>
        <taxon>Aspergillus subgen. Circumdati</taxon>
    </lineage>
</organism>
<protein>
    <submittedName>
        <fullName evidence="2">Uncharacterized protein</fullName>
    </submittedName>
</protein>
<accession>A0A319E217</accession>
<dbReference type="EMBL" id="KZ826447">
    <property type="protein sequence ID" value="PYI00518.1"/>
    <property type="molecule type" value="Genomic_DNA"/>
</dbReference>
<evidence type="ECO:0000313" key="2">
    <source>
        <dbReference type="EMBL" id="PYI00518.1"/>
    </source>
</evidence>